<proteinExistence type="inferred from homology"/>
<evidence type="ECO:0000259" key="13">
    <source>
        <dbReference type="Pfam" id="PF06974"/>
    </source>
</evidence>
<organism evidence="14 15">
    <name type="scientific">Streptomyces alfalfae</name>
    <dbReference type="NCBI Taxonomy" id="1642299"/>
    <lineage>
        <taxon>Bacteria</taxon>
        <taxon>Bacillati</taxon>
        <taxon>Actinomycetota</taxon>
        <taxon>Actinomycetes</taxon>
        <taxon>Kitasatosporales</taxon>
        <taxon>Streptomycetaceae</taxon>
        <taxon>Streptomyces</taxon>
    </lineage>
</organism>
<keyword evidence="6" id="KW-0808">Transferase</keyword>
<protein>
    <recommendedName>
        <fullName evidence="4">diacylglycerol O-acyltransferase</fullName>
        <ecNumber evidence="4">2.3.1.20</ecNumber>
    </recommendedName>
</protein>
<dbReference type="SUPFAM" id="SSF52777">
    <property type="entry name" value="CoA-dependent acyltransferases"/>
    <property type="match status" value="1"/>
</dbReference>
<comment type="pathway">
    <text evidence="2">Lipid metabolism.</text>
</comment>
<evidence type="ECO:0000256" key="7">
    <source>
        <dbReference type="ARBA" id="ARBA00022798"/>
    </source>
</evidence>
<dbReference type="EC" id="2.3.1.20" evidence="4"/>
<feature type="domain" description="O-acyltransferase WSD1-like N-terminal" evidence="12">
    <location>
        <begin position="19"/>
        <end position="269"/>
    </location>
</feature>
<name>A0A7T4U110_9ACTN</name>
<dbReference type="InterPro" id="IPR009721">
    <property type="entry name" value="O-acyltransferase_WSD1_C"/>
</dbReference>
<evidence type="ECO:0000313" key="14">
    <source>
        <dbReference type="EMBL" id="QQC92388.1"/>
    </source>
</evidence>
<keyword evidence="9" id="KW-0012">Acyltransferase</keyword>
<evidence type="ECO:0000259" key="12">
    <source>
        <dbReference type="Pfam" id="PF03007"/>
    </source>
</evidence>
<keyword evidence="7" id="KW-0319">Glycerol metabolism</keyword>
<dbReference type="UniPathway" id="UPA00282"/>
<keyword evidence="5" id="KW-0444">Lipid biosynthesis</keyword>
<evidence type="ECO:0000256" key="3">
    <source>
        <dbReference type="ARBA" id="ARBA00009587"/>
    </source>
</evidence>
<evidence type="ECO:0000256" key="9">
    <source>
        <dbReference type="ARBA" id="ARBA00023315"/>
    </source>
</evidence>
<evidence type="ECO:0000256" key="11">
    <source>
        <dbReference type="SAM" id="MobiDB-lite"/>
    </source>
</evidence>
<dbReference type="GO" id="GO:0006071">
    <property type="term" value="P:glycerol metabolic process"/>
    <property type="evidence" value="ECO:0007669"/>
    <property type="project" value="UniProtKB-KW"/>
</dbReference>
<sequence length="466" mass="50953">MAADTSSRLFRNAPGPDEMSAKDDMVWRLESGRRARPIIVVVIIFDDDLPWEAFTTWHESLCSMMPRLRSRVAPGRGPRGRPYWVPDEGFSLAHHLQRVEVNGKGTRRDVFDTAELLAEIPFPQGRSPWNGYLISGLEGSKSAYLLKISHSVADGIRLREIFLQQAAAATASPASSRAAATDPWQVISPMPETGSNTPQAPPPPSSSPRGRRLTKAVRFLGRATADMLDLPRPVPPAGGQFLRRFHTTTVPLAPVKHLATASGGTVHDALVAAVMEGCRRYNARHGVQRRNIRVFSPYGRPPRASAHSPQRQGNHWFIVRFAVPSTLPGIQDRIRAVRRAVHDSYDRDAADWMGVMARLCPLLPRRLFEAVFLRLCATHDFVVSNMPGPATAASIGGHPVGEVFAIAPTLGSAVTVTLMSYRNTCHITVNIDSTVIPDPDLAAEHICRSIEELVGQASAIGAVPRD</sequence>
<evidence type="ECO:0000256" key="8">
    <source>
        <dbReference type="ARBA" id="ARBA00023098"/>
    </source>
</evidence>
<evidence type="ECO:0000256" key="10">
    <source>
        <dbReference type="ARBA" id="ARBA00048109"/>
    </source>
</evidence>
<dbReference type="Pfam" id="PF03007">
    <property type="entry name" value="WS_DGAT_cat"/>
    <property type="match status" value="1"/>
</dbReference>
<evidence type="ECO:0000256" key="6">
    <source>
        <dbReference type="ARBA" id="ARBA00022679"/>
    </source>
</evidence>
<reference evidence="14 15" key="1">
    <citation type="submission" date="2020-12" db="EMBL/GenBank/DDBJ databases">
        <title>Identification and biosynthesis of polyene macrolides produced by Streptomyces alfalfae Men-myco-93-63.</title>
        <authorList>
            <person name="Liu D."/>
            <person name="Li Y."/>
            <person name="Liu L."/>
            <person name="Han X."/>
            <person name="Shen F."/>
        </authorList>
    </citation>
    <scope>NUCLEOTIDE SEQUENCE [LARGE SCALE GENOMIC DNA]</scope>
    <source>
        <strain evidence="14 15">Men-myco-93-63</strain>
    </source>
</reference>
<comment type="similarity">
    <text evidence="3">Belongs to the long-chain O-acyltransferase family.</text>
</comment>
<evidence type="ECO:0000256" key="4">
    <source>
        <dbReference type="ARBA" id="ARBA00013244"/>
    </source>
</evidence>
<dbReference type="InterPro" id="IPR004255">
    <property type="entry name" value="O-acyltransferase_WSD1_N"/>
</dbReference>
<evidence type="ECO:0000313" key="15">
    <source>
        <dbReference type="Proteomes" id="UP000596130"/>
    </source>
</evidence>
<dbReference type="GO" id="GO:0001666">
    <property type="term" value="P:response to hypoxia"/>
    <property type="evidence" value="ECO:0007669"/>
    <property type="project" value="TreeGrafter"/>
</dbReference>
<dbReference type="Proteomes" id="UP000596130">
    <property type="component" value="Chromosome"/>
</dbReference>
<dbReference type="PANTHER" id="PTHR31650:SF1">
    <property type="entry name" value="WAX ESTER SYNTHASE_DIACYLGLYCEROL ACYLTRANSFERASE 4-RELATED"/>
    <property type="match status" value="1"/>
</dbReference>
<keyword evidence="8" id="KW-0443">Lipid metabolism</keyword>
<feature type="domain" description="O-acyltransferase WSD1 C-terminal" evidence="13">
    <location>
        <begin position="313"/>
        <end position="453"/>
    </location>
</feature>
<gene>
    <name evidence="14" type="ORF">I8755_31330</name>
</gene>
<feature type="region of interest" description="Disordered" evidence="11">
    <location>
        <begin position="186"/>
        <end position="212"/>
    </location>
</feature>
<dbReference type="Pfam" id="PF06974">
    <property type="entry name" value="WS_DGAT_C"/>
    <property type="match status" value="1"/>
</dbReference>
<dbReference type="EMBL" id="CP065959">
    <property type="protein sequence ID" value="QQC92388.1"/>
    <property type="molecule type" value="Genomic_DNA"/>
</dbReference>
<dbReference type="GO" id="GO:0051701">
    <property type="term" value="P:biological process involved in interaction with host"/>
    <property type="evidence" value="ECO:0007669"/>
    <property type="project" value="TreeGrafter"/>
</dbReference>
<dbReference type="GO" id="GO:0071731">
    <property type="term" value="P:response to nitric oxide"/>
    <property type="evidence" value="ECO:0007669"/>
    <property type="project" value="TreeGrafter"/>
</dbReference>
<accession>A0A7T4U110</accession>
<evidence type="ECO:0000256" key="2">
    <source>
        <dbReference type="ARBA" id="ARBA00005189"/>
    </source>
</evidence>
<evidence type="ECO:0000256" key="5">
    <source>
        <dbReference type="ARBA" id="ARBA00022516"/>
    </source>
</evidence>
<dbReference type="AlphaFoldDB" id="A0A7T4U110"/>
<dbReference type="InterPro" id="IPR045034">
    <property type="entry name" value="O-acyltransferase_WSD1-like"/>
</dbReference>
<dbReference type="GO" id="GO:0004144">
    <property type="term" value="F:diacylglycerol O-acyltransferase activity"/>
    <property type="evidence" value="ECO:0007669"/>
    <property type="project" value="UniProtKB-EC"/>
</dbReference>
<dbReference type="PANTHER" id="PTHR31650">
    <property type="entry name" value="O-ACYLTRANSFERASE (WSD1-LIKE) FAMILY PROTEIN"/>
    <property type="match status" value="1"/>
</dbReference>
<evidence type="ECO:0000256" key="1">
    <source>
        <dbReference type="ARBA" id="ARBA00004771"/>
    </source>
</evidence>
<comment type="pathway">
    <text evidence="1">Glycerolipid metabolism; triacylglycerol biosynthesis.</text>
</comment>
<comment type="catalytic activity">
    <reaction evidence="10">
        <text>an acyl-CoA + a 1,2-diacyl-sn-glycerol = a triacyl-sn-glycerol + CoA</text>
        <dbReference type="Rhea" id="RHEA:10868"/>
        <dbReference type="ChEBI" id="CHEBI:17815"/>
        <dbReference type="ChEBI" id="CHEBI:57287"/>
        <dbReference type="ChEBI" id="CHEBI:58342"/>
        <dbReference type="ChEBI" id="CHEBI:64615"/>
        <dbReference type="EC" id="2.3.1.20"/>
    </reaction>
</comment>
<dbReference type="GO" id="GO:0005886">
    <property type="term" value="C:plasma membrane"/>
    <property type="evidence" value="ECO:0007669"/>
    <property type="project" value="TreeGrafter"/>
</dbReference>
<dbReference type="RefSeq" id="WP_198504147.1">
    <property type="nucleotide sequence ID" value="NZ_CP065959.1"/>
</dbReference>
<dbReference type="GO" id="GO:0019432">
    <property type="term" value="P:triglyceride biosynthetic process"/>
    <property type="evidence" value="ECO:0007669"/>
    <property type="project" value="UniProtKB-UniPathway"/>
</dbReference>